<accession>A0A1H8JLM0</accession>
<reference evidence="2 3" key="1">
    <citation type="submission" date="2016-10" db="EMBL/GenBank/DDBJ databases">
        <authorList>
            <person name="de Groot N.N."/>
        </authorList>
    </citation>
    <scope>NUCLEOTIDE SEQUENCE [LARGE SCALE GENOMIC DNA]</scope>
    <source>
        <strain evidence="2 3">DSM 46701</strain>
    </source>
</reference>
<dbReference type="InterPro" id="IPR018973">
    <property type="entry name" value="MZB"/>
</dbReference>
<dbReference type="EMBL" id="FOCQ01000030">
    <property type="protein sequence ID" value="SEN81664.1"/>
    <property type="molecule type" value="Genomic_DNA"/>
</dbReference>
<organism evidence="2 3">
    <name type="scientific">Lihuaxuella thermophila</name>
    <dbReference type="NCBI Taxonomy" id="1173111"/>
    <lineage>
        <taxon>Bacteria</taxon>
        <taxon>Bacillati</taxon>
        <taxon>Bacillota</taxon>
        <taxon>Bacilli</taxon>
        <taxon>Bacillales</taxon>
        <taxon>Thermoactinomycetaceae</taxon>
        <taxon>Lihuaxuella</taxon>
    </lineage>
</organism>
<dbReference type="InterPro" id="IPR047721">
    <property type="entry name" value="DrmB"/>
</dbReference>
<feature type="domain" description="MrfA-like Zn-binding" evidence="1">
    <location>
        <begin position="484"/>
        <end position="586"/>
    </location>
</feature>
<evidence type="ECO:0000313" key="3">
    <source>
        <dbReference type="Proteomes" id="UP000199695"/>
    </source>
</evidence>
<protein>
    <recommendedName>
        <fullName evidence="1">MrfA-like Zn-binding domain-containing protein</fullName>
    </recommendedName>
</protein>
<name>A0A1H8JLM0_9BACL</name>
<keyword evidence="3" id="KW-1185">Reference proteome</keyword>
<evidence type="ECO:0000259" key="1">
    <source>
        <dbReference type="Pfam" id="PF09369"/>
    </source>
</evidence>
<proteinExistence type="predicted"/>
<evidence type="ECO:0000313" key="2">
    <source>
        <dbReference type="EMBL" id="SEN81664.1"/>
    </source>
</evidence>
<dbReference type="NCBIfam" id="NF038324">
    <property type="entry name" value="DrmB_fam"/>
    <property type="match status" value="1"/>
</dbReference>
<dbReference type="Proteomes" id="UP000199695">
    <property type="component" value="Unassembled WGS sequence"/>
</dbReference>
<dbReference type="RefSeq" id="WP_089973352.1">
    <property type="nucleotide sequence ID" value="NZ_FOCQ01000030.1"/>
</dbReference>
<dbReference type="Pfam" id="PF09369">
    <property type="entry name" value="MZB"/>
    <property type="match status" value="1"/>
</dbReference>
<dbReference type="STRING" id="1173111.SAMN05444955_1301"/>
<dbReference type="OrthoDB" id="9134227at2"/>
<gene>
    <name evidence="2" type="ORF">SAMN05444955_1301</name>
</gene>
<dbReference type="AlphaFoldDB" id="A0A1H8JLM0"/>
<sequence>MKKIRQSQLISPWGVGQIVNFPNDVSLMVCGLDAWEESYKQAELDAGIEEFIIREERLEKQLGVSQFRLPPDYRKKEKGVYNTGITIPFVNFPLWYYCPRCGWMTKRSLYSGRTLYCTGTRYEKGLSCHEIKDYRRPRLIPVRFITVCEEGHIEDFPFLEWVHRGDNYDSSSCRLRMMTGRNSSLSGIHITCKCGASRSMAGAFGDGALEKVKECGGHRPWLGEVDNKAKGCGKNLTVVQKGASNVYFPIVKSAIYLPQHDDVDSRMAEILEKVWRDSGTMIEGSDEKTLEVLVHVYSKEHNVNSKKLLELIKSRLEQNRRNNQNIQKPQEKEESLDVKIRRPEYQAILDGVGGDRQDLCVNIKQTGEYRSLVSHYFNNIALVHKLKETRAFVGFTRRVPPDSHNVVKKKFDLTIKSKVNWLPAIVVRGEGIFIDFNRNKLAEWAERKSVIERVKTLENNLKRKTSYYDEKFKLNPKFVLLHTFAHLLINQLSFECGYGSSSLRERIYCSHDGSDEEMNGILIYTASNDSEGSLGGLVRQGLPGRLENSIYAALQNARWCSSDPVCIQSLGQGPDSCNLAACHNCTLLPETSCEFGNRMLDRALILGSDIDESIGYFSLSEIDDLIKEPSLVL</sequence>